<dbReference type="InterPro" id="IPR026444">
    <property type="entry name" value="Secre_tail"/>
</dbReference>
<evidence type="ECO:0000313" key="4">
    <source>
        <dbReference type="Proteomes" id="UP000256919"/>
    </source>
</evidence>
<dbReference type="EMBL" id="QREI01000007">
    <property type="protein sequence ID" value="REE08425.1"/>
    <property type="molecule type" value="Genomic_DNA"/>
</dbReference>
<dbReference type="AlphaFoldDB" id="A0A3D9LMD6"/>
<gene>
    <name evidence="3" type="ORF">DFQ09_107104</name>
</gene>
<accession>A0A3D9LMD6</accession>
<dbReference type="OrthoDB" id="1652165at2"/>
<dbReference type="Pfam" id="PF18962">
    <property type="entry name" value="Por_Secre_tail"/>
    <property type="match status" value="1"/>
</dbReference>
<organism evidence="3 4">
    <name type="scientific">Winogradskyella pacifica</name>
    <dbReference type="NCBI Taxonomy" id="664642"/>
    <lineage>
        <taxon>Bacteria</taxon>
        <taxon>Pseudomonadati</taxon>
        <taxon>Bacteroidota</taxon>
        <taxon>Flavobacteriia</taxon>
        <taxon>Flavobacteriales</taxon>
        <taxon>Flavobacteriaceae</taxon>
        <taxon>Winogradskyella</taxon>
    </lineage>
</organism>
<dbReference type="RefSeq" id="WP_115811492.1">
    <property type="nucleotide sequence ID" value="NZ_QREI01000007.1"/>
</dbReference>
<dbReference type="Proteomes" id="UP000256919">
    <property type="component" value="Unassembled WGS sequence"/>
</dbReference>
<sequence>MNTILSFVSSKKVMTTFLLFIGSLSFAQIVVSNVFPTRVTKSSIVTLTGGTGFTNSTTVSLFGISTGSVKATPDGTELSFQITADNTTSFPSDLIVGGQNVYIGSVSSANKVRINFIAAKKKRNDVSTSDSEYFDLVTEIFTNWDHDGQGYWRSSSYLYNDTSTYPNDYHELIGFTYNGITYSTGVDDAKLSSISGLTIDNETFKAYSTNGITGTINSGANFIATADLVDGKVNEGSVIESANILDLTVFQVMIDGVNGLELGTGVTNYNNTASIRFFSGNGQVGAISDGIPDLLITQIADSGSWDTYYYADDEGNVIGTPIKLYLNNSENNQGRWQLDLYKLPSGVDINTAVPQSRTFGSNESRLIKLVALNLEDFDLNAANIGAVKNINSVAGGSADMAFIAYNQSAFDIKAPIASPLLPRFVCKADGFTDITFTIEAGIDDDAGGRIYPPNISDPDLDMKYQWKRNNTDITGETSSSLTVSDVTSTELGTYKVQVYNNKGGSIILPVTISEGGTPYYWNGTVWSSPYETGSVTVAPKERSLIYTGDYNKAGNLVGCDCLVASGSDVIIPEGSKMVLYNELTVEPEIVEVTDLDEEGNEIILVNQVPAATFTIEDDASLVQINDVENSGKIKVKRVLDASEINQYDYVYWASPVANFNISGISNTPTYQWDVDAVSNDTGVGNWVSAASSMMTPGEGYIVRVANSQLSGFTTEFYGEPNNGPFSVDVFKSTGNYHESSWNLIGNPYPSAIDAETFLTANTNLEGRVDIWTHDTGLFDVTGAADPFYDDFGVNYGDQYITFNSTGTSTPDPSNTFNGKIASGQAFFVRVEDTAPSSPSVTFTNAMRHDNYKAHNNDEFYRGTVDTSVAQEKQLVWLSLANEDNHAMSTLIGYVEGATEGKDRLYDAYTNNEGFNLYSLITEDEKLVIQGLPLPFVDTNTVPLGVELTQSGIYTIAIGNVKGSLFVDREQAIYLEDTYTNVTHDLRASPYTFTGEAGEFNDRFVLRYTPSVTLSVNENSALNTFAYVSNAMFHVKSNSNLDAIEIFDMNGKQIINYTIEDNTNSFDTQFAFANGIYIAAIKLDNGSVVTKKLIN</sequence>
<feature type="domain" description="Secretion system C-terminal sorting" evidence="2">
    <location>
        <begin position="1031"/>
        <end position="1093"/>
    </location>
</feature>
<comment type="caution">
    <text evidence="3">The sequence shown here is derived from an EMBL/GenBank/DDBJ whole genome shotgun (WGS) entry which is preliminary data.</text>
</comment>
<dbReference type="InterPro" id="IPR013783">
    <property type="entry name" value="Ig-like_fold"/>
</dbReference>
<evidence type="ECO:0000259" key="2">
    <source>
        <dbReference type="Pfam" id="PF18962"/>
    </source>
</evidence>
<keyword evidence="1" id="KW-0732">Signal</keyword>
<dbReference type="Gene3D" id="2.60.40.10">
    <property type="entry name" value="Immunoglobulins"/>
    <property type="match status" value="1"/>
</dbReference>
<evidence type="ECO:0000313" key="3">
    <source>
        <dbReference type="EMBL" id="REE08425.1"/>
    </source>
</evidence>
<protein>
    <submittedName>
        <fullName evidence="3">Putative secreted protein (Por secretion system target)</fullName>
    </submittedName>
</protein>
<reference evidence="3 4" key="1">
    <citation type="submission" date="2018-07" db="EMBL/GenBank/DDBJ databases">
        <title>Genomic Encyclopedia of Type Strains, Phase III (KMG-III): the genomes of soil and plant-associated and newly described type strains.</title>
        <authorList>
            <person name="Whitman W."/>
        </authorList>
    </citation>
    <scope>NUCLEOTIDE SEQUENCE [LARGE SCALE GENOMIC DNA]</scope>
    <source>
        <strain evidence="3 4">CECT 7948</strain>
    </source>
</reference>
<proteinExistence type="predicted"/>
<dbReference type="InterPro" id="IPR036179">
    <property type="entry name" value="Ig-like_dom_sf"/>
</dbReference>
<name>A0A3D9LMD6_9FLAO</name>
<dbReference type="SUPFAM" id="SSF48726">
    <property type="entry name" value="Immunoglobulin"/>
    <property type="match status" value="1"/>
</dbReference>
<dbReference type="NCBIfam" id="TIGR04183">
    <property type="entry name" value="Por_Secre_tail"/>
    <property type="match status" value="1"/>
</dbReference>
<keyword evidence="4" id="KW-1185">Reference proteome</keyword>
<evidence type="ECO:0000256" key="1">
    <source>
        <dbReference type="ARBA" id="ARBA00022729"/>
    </source>
</evidence>